<evidence type="ECO:0000313" key="2">
    <source>
        <dbReference type="Proteomes" id="UP001575105"/>
    </source>
</evidence>
<dbReference type="Pfam" id="PF12616">
    <property type="entry name" value="DUF3775"/>
    <property type="match status" value="1"/>
</dbReference>
<accession>A0ABV4UC32</accession>
<name>A0ABV4UC32_9BACT</name>
<sequence length="136" mass="15463">MTTMQHLTADDLTDLMFLAKQTIPHHYTGNNHDRGFIGMGEGPSGLRDDRWRQIIERCVRGLSREAQHELCALLMVGRGEDEPECFAKAVEYAQQTDNEQGYPLAMHMTAKACFYEDLANGLNAMSVTWRREANPF</sequence>
<gene>
    <name evidence="1" type="ORF">ACERK3_17395</name>
</gene>
<protein>
    <submittedName>
        <fullName evidence="1">DUF3775 domain-containing protein</fullName>
    </submittedName>
</protein>
<dbReference type="Proteomes" id="UP001575105">
    <property type="component" value="Unassembled WGS sequence"/>
</dbReference>
<reference evidence="1 2" key="1">
    <citation type="submission" date="2024-08" db="EMBL/GenBank/DDBJ databases">
        <title>Whole-genome sequencing of halo(alkali)philic microorganisms from hypersaline lakes.</title>
        <authorList>
            <person name="Sorokin D.Y."/>
            <person name="Merkel A.Y."/>
            <person name="Messina E."/>
            <person name="Yakimov M."/>
        </authorList>
    </citation>
    <scope>NUCLEOTIDE SEQUENCE [LARGE SCALE GENOMIC DNA]</scope>
    <source>
        <strain evidence="1 2">AB-hyl4</strain>
    </source>
</reference>
<dbReference type="InterPro" id="IPR022254">
    <property type="entry name" value="DUF3775"/>
</dbReference>
<dbReference type="RefSeq" id="WP_425346974.1">
    <property type="nucleotide sequence ID" value="NZ_JBGUBD010000014.1"/>
</dbReference>
<dbReference type="EMBL" id="JBGUBD010000014">
    <property type="protein sequence ID" value="MFA9480053.1"/>
    <property type="molecule type" value="Genomic_DNA"/>
</dbReference>
<comment type="caution">
    <text evidence="1">The sequence shown here is derived from an EMBL/GenBank/DDBJ whole genome shotgun (WGS) entry which is preliminary data.</text>
</comment>
<keyword evidence="2" id="KW-1185">Reference proteome</keyword>
<organism evidence="1 2">
    <name type="scientific">Natronomicrosphaera hydrolytica</name>
    <dbReference type="NCBI Taxonomy" id="3242702"/>
    <lineage>
        <taxon>Bacteria</taxon>
        <taxon>Pseudomonadati</taxon>
        <taxon>Planctomycetota</taxon>
        <taxon>Phycisphaerae</taxon>
        <taxon>Phycisphaerales</taxon>
        <taxon>Phycisphaeraceae</taxon>
        <taxon>Natronomicrosphaera</taxon>
    </lineage>
</organism>
<proteinExistence type="predicted"/>
<evidence type="ECO:0000313" key="1">
    <source>
        <dbReference type="EMBL" id="MFA9480053.1"/>
    </source>
</evidence>